<evidence type="ECO:0000256" key="9">
    <source>
        <dbReference type="HAMAP-Rule" id="MF_03055"/>
    </source>
</evidence>
<keyword evidence="6 9" id="KW-0819">tRNA processing</keyword>
<dbReference type="AlphaFoldDB" id="A0AAW1R0D4"/>
<organism evidence="11 12">
    <name type="scientific">Apatococcus lobatus</name>
    <dbReference type="NCBI Taxonomy" id="904363"/>
    <lineage>
        <taxon>Eukaryota</taxon>
        <taxon>Viridiplantae</taxon>
        <taxon>Chlorophyta</taxon>
        <taxon>core chlorophytes</taxon>
        <taxon>Trebouxiophyceae</taxon>
        <taxon>Chlorellales</taxon>
        <taxon>Chlorellaceae</taxon>
        <taxon>Apatococcus</taxon>
    </lineage>
</organism>
<dbReference type="CDD" id="cd02440">
    <property type="entry name" value="AdoMet_MTases"/>
    <property type="match status" value="1"/>
</dbReference>
<evidence type="ECO:0000256" key="2">
    <source>
        <dbReference type="ARBA" id="ARBA00022555"/>
    </source>
</evidence>
<proteinExistence type="inferred from homology"/>
<feature type="binding site" evidence="9">
    <location>
        <begin position="134"/>
        <end position="135"/>
    </location>
    <ligand>
        <name>S-adenosyl-L-methionine</name>
        <dbReference type="ChEBI" id="CHEBI:59789"/>
    </ligand>
</feature>
<keyword evidence="3 9" id="KW-0489">Methyltransferase</keyword>
<feature type="active site" evidence="9">
    <location>
        <position position="157"/>
    </location>
</feature>
<keyword evidence="5 9" id="KW-0949">S-adenosyl-L-methionine</keyword>
<feature type="compositionally biased region" description="Basic residues" evidence="10">
    <location>
        <begin position="20"/>
        <end position="29"/>
    </location>
</feature>
<keyword evidence="8 9" id="KW-0539">Nucleus</keyword>
<dbReference type="EC" id="2.1.1.33" evidence="9"/>
<dbReference type="PANTHER" id="PTHR23417:SF16">
    <property type="entry name" value="TRNA (GUANINE-N(7)-)-METHYLTRANSFERASE"/>
    <property type="match status" value="1"/>
</dbReference>
<dbReference type="InterPro" id="IPR025763">
    <property type="entry name" value="Trm8_euk"/>
</dbReference>
<protein>
    <recommendedName>
        <fullName evidence="9">tRNA (guanine-N(7)-)-methyltransferase</fullName>
        <ecNumber evidence="9">2.1.1.33</ecNumber>
    </recommendedName>
    <alternativeName>
        <fullName evidence="9">tRNA (guanine(46)-N(7))-methyltransferase</fullName>
    </alternativeName>
    <alternativeName>
        <fullName evidence="9">tRNA(m7G46)-methyltransferase</fullName>
    </alternativeName>
</protein>
<dbReference type="InterPro" id="IPR003358">
    <property type="entry name" value="tRNA_(Gua-N-7)_MeTrfase_Trmb"/>
</dbReference>
<gene>
    <name evidence="11" type="ORF">WJX74_002274</name>
</gene>
<dbReference type="GO" id="GO:0008176">
    <property type="term" value="F:tRNA (guanine(46)-N7)-methyltransferase activity"/>
    <property type="evidence" value="ECO:0007669"/>
    <property type="project" value="UniProtKB-UniRule"/>
</dbReference>
<dbReference type="GO" id="GO:0000049">
    <property type="term" value="F:tRNA binding"/>
    <property type="evidence" value="ECO:0007669"/>
    <property type="project" value="UniProtKB-UniRule"/>
</dbReference>
<accession>A0AAW1R0D4</accession>
<evidence type="ECO:0000256" key="3">
    <source>
        <dbReference type="ARBA" id="ARBA00022603"/>
    </source>
</evidence>
<keyword evidence="12" id="KW-1185">Reference proteome</keyword>
<evidence type="ECO:0000313" key="11">
    <source>
        <dbReference type="EMBL" id="KAK9826973.1"/>
    </source>
</evidence>
<feature type="binding site" evidence="9">
    <location>
        <begin position="101"/>
        <end position="102"/>
    </location>
    <ligand>
        <name>S-adenosyl-L-methionine</name>
        <dbReference type="ChEBI" id="CHEBI:59789"/>
    </ligand>
</feature>
<dbReference type="SUPFAM" id="SSF53335">
    <property type="entry name" value="S-adenosyl-L-methionine-dependent methyltransferases"/>
    <property type="match status" value="1"/>
</dbReference>
<sequence>MARGGKRQGMAEGRAERKGQKAPRKRFYRTRAHSNPLSDMYFPVPSCPKGADWSSHFPAACGTEDAPETPKVEFADVGCGFGGLLIRLAPLFPDRLMVGMEIRDKVAEYVQERIANLRREHEGQYQNISCIRTNSQKFLVHYFCKGQLQKLFFLFPDPHFKAQNHRRRIISLSLLAEYAYLLAPGGRMYTITDVPELAEWMKSKVAAHPSFRPLTQEELDADVAAGLLITSSEEGQKVERNSGQTWRMVYQRL</sequence>
<comment type="caution">
    <text evidence="11">The sequence shown here is derived from an EMBL/GenBank/DDBJ whole genome shotgun (WGS) entry which is preliminary data.</text>
</comment>
<keyword evidence="7 9" id="KW-0694">RNA-binding</keyword>
<evidence type="ECO:0000313" key="12">
    <source>
        <dbReference type="Proteomes" id="UP001438707"/>
    </source>
</evidence>
<dbReference type="NCBIfam" id="TIGR00091">
    <property type="entry name" value="tRNA (guanosine(46)-N7)-methyltransferase TrmB"/>
    <property type="match status" value="1"/>
</dbReference>
<evidence type="ECO:0000256" key="7">
    <source>
        <dbReference type="ARBA" id="ARBA00022884"/>
    </source>
</evidence>
<evidence type="ECO:0000256" key="5">
    <source>
        <dbReference type="ARBA" id="ARBA00022691"/>
    </source>
</evidence>
<evidence type="ECO:0000256" key="1">
    <source>
        <dbReference type="ARBA" id="ARBA00000142"/>
    </source>
</evidence>
<dbReference type="Proteomes" id="UP001438707">
    <property type="component" value="Unassembled WGS sequence"/>
</dbReference>
<evidence type="ECO:0000256" key="8">
    <source>
        <dbReference type="ARBA" id="ARBA00023242"/>
    </source>
</evidence>
<reference evidence="11 12" key="1">
    <citation type="journal article" date="2024" name="Nat. Commun.">
        <title>Phylogenomics reveals the evolutionary origins of lichenization in chlorophyte algae.</title>
        <authorList>
            <person name="Puginier C."/>
            <person name="Libourel C."/>
            <person name="Otte J."/>
            <person name="Skaloud P."/>
            <person name="Haon M."/>
            <person name="Grisel S."/>
            <person name="Petersen M."/>
            <person name="Berrin J.G."/>
            <person name="Delaux P.M."/>
            <person name="Dal Grande F."/>
            <person name="Keller J."/>
        </authorList>
    </citation>
    <scope>NUCLEOTIDE SEQUENCE [LARGE SCALE GENOMIC DNA]</scope>
    <source>
        <strain evidence="11 12">SAG 2145</strain>
    </source>
</reference>
<dbReference type="PANTHER" id="PTHR23417">
    <property type="entry name" value="3-DEOXY-D-MANNO-OCTULOSONIC-ACID TRANSFERASE/TRNA GUANINE-N 7 - -METHYLTRANSFERASE"/>
    <property type="match status" value="1"/>
</dbReference>
<feature type="binding site" evidence="9">
    <location>
        <position position="78"/>
    </location>
    <ligand>
        <name>S-adenosyl-L-methionine</name>
        <dbReference type="ChEBI" id="CHEBI:59789"/>
    </ligand>
</feature>
<evidence type="ECO:0000256" key="4">
    <source>
        <dbReference type="ARBA" id="ARBA00022679"/>
    </source>
</evidence>
<evidence type="ECO:0000256" key="10">
    <source>
        <dbReference type="SAM" id="MobiDB-lite"/>
    </source>
</evidence>
<name>A0AAW1R0D4_9CHLO</name>
<comment type="similarity">
    <text evidence="9">Belongs to the class I-like SAM-binding methyltransferase superfamily. TrmB family.</text>
</comment>
<comment type="function">
    <text evidence="9">Catalyzes the formation of N(7)-methylguanine at position 46 (m7G46) in tRNA.</text>
</comment>
<dbReference type="GO" id="GO:0043527">
    <property type="term" value="C:tRNA methyltransferase complex"/>
    <property type="evidence" value="ECO:0007669"/>
    <property type="project" value="TreeGrafter"/>
</dbReference>
<evidence type="ECO:0000256" key="6">
    <source>
        <dbReference type="ARBA" id="ARBA00022694"/>
    </source>
</evidence>
<dbReference type="EMBL" id="JALJOS010000019">
    <property type="protein sequence ID" value="KAK9826973.1"/>
    <property type="molecule type" value="Genomic_DNA"/>
</dbReference>
<dbReference type="Pfam" id="PF02390">
    <property type="entry name" value="Methyltransf_4"/>
    <property type="match status" value="1"/>
</dbReference>
<feature type="region of interest" description="Disordered" evidence="10">
    <location>
        <begin position="1"/>
        <end position="29"/>
    </location>
</feature>
<dbReference type="Gene3D" id="3.40.50.150">
    <property type="entry name" value="Vaccinia Virus protein VP39"/>
    <property type="match status" value="1"/>
</dbReference>
<feature type="binding site" evidence="9">
    <location>
        <begin position="232"/>
        <end position="234"/>
    </location>
    <ligand>
        <name>S-adenosyl-L-methionine</name>
        <dbReference type="ChEBI" id="CHEBI:59789"/>
    </ligand>
</feature>
<comment type="pathway">
    <text evidence="9">tRNA modification; N(7)-methylguanine-tRNA biosynthesis.</text>
</comment>
<dbReference type="HAMAP" id="MF_03055">
    <property type="entry name" value="tRNA_methyltr_TrmB_euk"/>
    <property type="match status" value="1"/>
</dbReference>
<dbReference type="InterPro" id="IPR029063">
    <property type="entry name" value="SAM-dependent_MTases_sf"/>
</dbReference>
<keyword evidence="4 9" id="KW-0808">Transferase</keyword>
<comment type="catalytic activity">
    <reaction evidence="1 9">
        <text>guanosine(46) in tRNA + S-adenosyl-L-methionine = N(7)-methylguanosine(46) in tRNA + S-adenosyl-L-homocysteine</text>
        <dbReference type="Rhea" id="RHEA:42708"/>
        <dbReference type="Rhea" id="RHEA-COMP:10188"/>
        <dbReference type="Rhea" id="RHEA-COMP:10189"/>
        <dbReference type="ChEBI" id="CHEBI:57856"/>
        <dbReference type="ChEBI" id="CHEBI:59789"/>
        <dbReference type="ChEBI" id="CHEBI:74269"/>
        <dbReference type="ChEBI" id="CHEBI:74480"/>
        <dbReference type="EC" id="2.1.1.33"/>
    </reaction>
</comment>
<comment type="subcellular location">
    <subcellularLocation>
        <location evidence="9">Nucleus</location>
    </subcellularLocation>
</comment>
<dbReference type="PROSITE" id="PS51625">
    <property type="entry name" value="SAM_MT_TRMB"/>
    <property type="match status" value="1"/>
</dbReference>
<dbReference type="GO" id="GO:0005634">
    <property type="term" value="C:nucleus"/>
    <property type="evidence" value="ECO:0007669"/>
    <property type="project" value="UniProtKB-SubCell"/>
</dbReference>
<feature type="binding site" evidence="9">
    <location>
        <position position="154"/>
    </location>
    <ligand>
        <name>S-adenosyl-L-methionine</name>
        <dbReference type="ChEBI" id="CHEBI:59789"/>
    </ligand>
</feature>
<keyword evidence="2 9" id="KW-0820">tRNA-binding</keyword>